<evidence type="ECO:0000256" key="1">
    <source>
        <dbReference type="ARBA" id="ARBA00022475"/>
    </source>
</evidence>
<reference evidence="7" key="1">
    <citation type="submission" date="2021-02" db="EMBL/GenBank/DDBJ databases">
        <authorList>
            <person name="Cremers G."/>
            <person name="Picone N."/>
        </authorList>
    </citation>
    <scope>NUCLEOTIDE SEQUENCE</scope>
    <source>
        <strain evidence="7">PQ17</strain>
    </source>
</reference>
<name>A0A8J2BPX4_9BACT</name>
<proteinExistence type="predicted"/>
<feature type="transmembrane region" description="Helical" evidence="5">
    <location>
        <begin position="50"/>
        <end position="68"/>
    </location>
</feature>
<evidence type="ECO:0000313" key="7">
    <source>
        <dbReference type="EMBL" id="CAF0689024.1"/>
    </source>
</evidence>
<keyword evidence="8" id="KW-1185">Reference proteome</keyword>
<accession>A0A8J2BPX4</accession>
<comment type="caution">
    <text evidence="7">The sequence shown here is derived from an EMBL/GenBank/DDBJ whole genome shotgun (WGS) entry which is preliminary data.</text>
</comment>
<keyword evidence="1" id="KW-1003">Cell membrane</keyword>
<protein>
    <submittedName>
        <fullName evidence="7">BatA (Bacteroides aerotolerance operon)</fullName>
    </submittedName>
</protein>
<dbReference type="InterPro" id="IPR036465">
    <property type="entry name" value="vWFA_dom_sf"/>
</dbReference>
<feature type="transmembrane region" description="Helical" evidence="5">
    <location>
        <begin position="294"/>
        <end position="316"/>
    </location>
</feature>
<dbReference type="EMBL" id="CAJNOB010000001">
    <property type="protein sequence ID" value="CAF0689024.1"/>
    <property type="molecule type" value="Genomic_DNA"/>
</dbReference>
<organism evidence="7 8">
    <name type="scientific">Candidatus Methylacidithermus pantelleriae</name>
    <dbReference type="NCBI Taxonomy" id="2744239"/>
    <lineage>
        <taxon>Bacteria</taxon>
        <taxon>Pseudomonadati</taxon>
        <taxon>Verrucomicrobiota</taxon>
        <taxon>Methylacidiphilae</taxon>
        <taxon>Methylacidiphilales</taxon>
        <taxon>Methylacidiphilaceae</taxon>
        <taxon>Candidatus Methylacidithermus</taxon>
    </lineage>
</organism>
<dbReference type="PROSITE" id="PS50234">
    <property type="entry name" value="VWFA"/>
    <property type="match status" value="1"/>
</dbReference>
<dbReference type="SMART" id="SM00327">
    <property type="entry name" value="VWA"/>
    <property type="match status" value="1"/>
</dbReference>
<keyword evidence="3 5" id="KW-1133">Transmembrane helix</keyword>
<dbReference type="PANTHER" id="PTHR22550">
    <property type="entry name" value="SPORE GERMINATION PROTEIN"/>
    <property type="match status" value="1"/>
</dbReference>
<dbReference type="PANTHER" id="PTHR22550:SF5">
    <property type="entry name" value="LEUCINE ZIPPER PROTEIN 4"/>
    <property type="match status" value="1"/>
</dbReference>
<evidence type="ECO:0000256" key="3">
    <source>
        <dbReference type="ARBA" id="ARBA00022989"/>
    </source>
</evidence>
<sequence>MEITSWQKPLWLLALLVLPVLAWARRAQPRAAWVIPHAGQWLRRRGCRAAWPTLLSYLGLVFLILALCRPQGPKAGENVRKMGYDIMLVLDISGSMQSEDYVRDGRPLSRLDAVRPVVEAFLKRRQNDRMGLIVFAGHPYTLAPLTFDHAWLRSQLARVRAGLAEDGTAIGDALGLALIRLGVLHPHSSSFHSSRFIVVLTDGANNCGRLNPLAAAQLCRKHGVPVYTVGAGKGNASSLAELDEPLLKAIAEETGGEFFRAPDSFTVEAAFRAIDAHRPSILQETQPRVKEERFGVFALAACLCWIAAWVLVTWRVSRPSLPRAWLSRLAILRRSKIPVEVKGL</sequence>
<keyword evidence="4 5" id="KW-0472">Membrane</keyword>
<evidence type="ECO:0000313" key="8">
    <source>
        <dbReference type="Proteomes" id="UP000663859"/>
    </source>
</evidence>
<evidence type="ECO:0000259" key="6">
    <source>
        <dbReference type="PROSITE" id="PS50234"/>
    </source>
</evidence>
<dbReference type="Proteomes" id="UP000663859">
    <property type="component" value="Unassembled WGS sequence"/>
</dbReference>
<dbReference type="RefSeq" id="WP_174581606.1">
    <property type="nucleotide sequence ID" value="NZ_CAJNOB010000001.1"/>
</dbReference>
<dbReference type="AlphaFoldDB" id="A0A8J2BPX4"/>
<dbReference type="SUPFAM" id="SSF53300">
    <property type="entry name" value="vWA-like"/>
    <property type="match status" value="1"/>
</dbReference>
<evidence type="ECO:0000256" key="2">
    <source>
        <dbReference type="ARBA" id="ARBA00022692"/>
    </source>
</evidence>
<keyword evidence="2 5" id="KW-0812">Transmembrane</keyword>
<dbReference type="InterPro" id="IPR002035">
    <property type="entry name" value="VWF_A"/>
</dbReference>
<feature type="domain" description="VWFA" evidence="6">
    <location>
        <begin position="85"/>
        <end position="289"/>
    </location>
</feature>
<dbReference type="InterPro" id="IPR050768">
    <property type="entry name" value="UPF0353/GerABKA_families"/>
</dbReference>
<evidence type="ECO:0000256" key="5">
    <source>
        <dbReference type="SAM" id="Phobius"/>
    </source>
</evidence>
<dbReference type="Pfam" id="PF00092">
    <property type="entry name" value="VWA"/>
    <property type="match status" value="1"/>
</dbReference>
<dbReference type="Gene3D" id="3.40.50.410">
    <property type="entry name" value="von Willebrand factor, type A domain"/>
    <property type="match status" value="1"/>
</dbReference>
<gene>
    <name evidence="7" type="ORF">MPNT_10085</name>
</gene>
<evidence type="ECO:0000256" key="4">
    <source>
        <dbReference type="ARBA" id="ARBA00023136"/>
    </source>
</evidence>